<evidence type="ECO:0000256" key="5">
    <source>
        <dbReference type="ARBA" id="ARBA00022577"/>
    </source>
</evidence>
<evidence type="ECO:0000313" key="13">
    <source>
        <dbReference type="RefSeq" id="XP_040596919.1"/>
    </source>
</evidence>
<dbReference type="RefSeq" id="XP_040596919.1">
    <property type="nucleotide sequence ID" value="XM_040740985.1"/>
</dbReference>
<name>A0ABM2X1Y8_MESAU</name>
<keyword evidence="4" id="KW-0929">Antimicrobial</keyword>
<evidence type="ECO:0000313" key="12">
    <source>
        <dbReference type="Proteomes" id="UP000886700"/>
    </source>
</evidence>
<keyword evidence="5" id="KW-0295">Fungicide</keyword>
<dbReference type="PANTHER" id="PTHR11876">
    <property type="entry name" value="ALPHA-DEFENSIN 1"/>
    <property type="match status" value="1"/>
</dbReference>
<dbReference type="SMART" id="SM01418">
    <property type="entry name" value="Defensin_propep"/>
    <property type="match status" value="1"/>
</dbReference>
<feature type="signal peptide" evidence="10">
    <location>
        <begin position="1"/>
        <end position="19"/>
    </location>
</feature>
<evidence type="ECO:0000256" key="10">
    <source>
        <dbReference type="SAM" id="SignalP"/>
    </source>
</evidence>
<evidence type="ECO:0000256" key="2">
    <source>
        <dbReference type="ARBA" id="ARBA00006519"/>
    </source>
</evidence>
<protein>
    <submittedName>
        <fullName evidence="13">Neutrophil antibiotic peptide NP-1-like</fullName>
    </submittedName>
</protein>
<dbReference type="Pfam" id="PF00323">
    <property type="entry name" value="Defensin_1"/>
    <property type="match status" value="1"/>
</dbReference>
<comment type="similarity">
    <text evidence="2">Belongs to the alpha-defensin family.</text>
</comment>
<keyword evidence="3" id="KW-0964">Secreted</keyword>
<accession>A0ABM2X1Y8</accession>
<evidence type="ECO:0000256" key="9">
    <source>
        <dbReference type="ARBA" id="ARBA00023157"/>
    </source>
</evidence>
<keyword evidence="7" id="KW-0211">Defensin</keyword>
<evidence type="ECO:0000256" key="3">
    <source>
        <dbReference type="ARBA" id="ARBA00022525"/>
    </source>
</evidence>
<organism evidence="12 13">
    <name type="scientific">Mesocricetus auratus</name>
    <name type="common">Golden hamster</name>
    <dbReference type="NCBI Taxonomy" id="10036"/>
    <lineage>
        <taxon>Eukaryota</taxon>
        <taxon>Metazoa</taxon>
        <taxon>Chordata</taxon>
        <taxon>Craniata</taxon>
        <taxon>Vertebrata</taxon>
        <taxon>Euteleostomi</taxon>
        <taxon>Mammalia</taxon>
        <taxon>Eutheria</taxon>
        <taxon>Euarchontoglires</taxon>
        <taxon>Glires</taxon>
        <taxon>Rodentia</taxon>
        <taxon>Myomorpha</taxon>
        <taxon>Muroidea</taxon>
        <taxon>Cricetidae</taxon>
        <taxon>Cricetinae</taxon>
        <taxon>Mesocricetus</taxon>
    </lineage>
</organism>
<feature type="chain" id="PRO_5046529039" evidence="10">
    <location>
        <begin position="20"/>
        <end position="95"/>
    </location>
</feature>
<comment type="subcellular location">
    <subcellularLocation>
        <location evidence="1">Secreted</location>
    </subcellularLocation>
</comment>
<evidence type="ECO:0000256" key="8">
    <source>
        <dbReference type="ARBA" id="ARBA00023022"/>
    </source>
</evidence>
<dbReference type="Pfam" id="PF00879">
    <property type="entry name" value="Defensin_propep"/>
    <property type="match status" value="1"/>
</dbReference>
<evidence type="ECO:0000259" key="11">
    <source>
        <dbReference type="PROSITE" id="PS00269"/>
    </source>
</evidence>
<sequence length="95" mass="10755">MRTLALLIALLLLAFETQADPFRGTIKKLLDQEHLEDNNQDMSITFGGDESTALQYADVKARVTCFCKRPVCDSGETQIGYCRLGNTFYRLCCRQ</sequence>
<feature type="domain" description="Mammalian defensins" evidence="11">
    <location>
        <begin position="65"/>
        <end position="93"/>
    </location>
</feature>
<dbReference type="Proteomes" id="UP000886700">
    <property type="component" value="Unplaced"/>
</dbReference>
<gene>
    <name evidence="13" type="primary">LOC121138220</name>
</gene>
<keyword evidence="6 10" id="KW-0732">Signal</keyword>
<dbReference type="SUPFAM" id="SSF57392">
    <property type="entry name" value="Defensin-like"/>
    <property type="match status" value="1"/>
</dbReference>
<dbReference type="InterPro" id="IPR006081">
    <property type="entry name" value="Alpha-defensin_C"/>
</dbReference>
<dbReference type="PIRSF" id="PIRSF001875">
    <property type="entry name" value="Alpha-defensin"/>
    <property type="match status" value="1"/>
</dbReference>
<dbReference type="PROSITE" id="PS00269">
    <property type="entry name" value="DEFENSIN"/>
    <property type="match status" value="1"/>
</dbReference>
<dbReference type="InterPro" id="IPR002366">
    <property type="entry name" value="Alpha-defensin_N"/>
</dbReference>
<evidence type="ECO:0000256" key="6">
    <source>
        <dbReference type="ARBA" id="ARBA00022729"/>
    </source>
</evidence>
<keyword evidence="9" id="KW-1015">Disulfide bond</keyword>
<keyword evidence="12" id="KW-1185">Reference proteome</keyword>
<dbReference type="GeneID" id="121138220"/>
<evidence type="ECO:0000256" key="7">
    <source>
        <dbReference type="ARBA" id="ARBA00022940"/>
    </source>
</evidence>
<reference evidence="13" key="1">
    <citation type="submission" date="2025-08" db="UniProtKB">
        <authorList>
            <consortium name="RefSeq"/>
        </authorList>
    </citation>
    <scope>IDENTIFICATION</scope>
    <source>
        <tissue evidence="13">Liver</tissue>
    </source>
</reference>
<proteinExistence type="inferred from homology"/>
<dbReference type="InterPro" id="IPR016327">
    <property type="entry name" value="Alpha-defensin"/>
</dbReference>
<dbReference type="PANTHER" id="PTHR11876:SF31">
    <property type="entry name" value="DEFENSIN ALPHA 10-RELATED"/>
    <property type="match status" value="1"/>
</dbReference>
<evidence type="ECO:0000256" key="4">
    <source>
        <dbReference type="ARBA" id="ARBA00022529"/>
    </source>
</evidence>
<evidence type="ECO:0000256" key="1">
    <source>
        <dbReference type="ARBA" id="ARBA00004613"/>
    </source>
</evidence>
<keyword evidence="8" id="KW-0044">Antibiotic</keyword>